<proteinExistence type="predicted"/>
<dbReference type="AlphaFoldDB" id="S8C203"/>
<organism evidence="2 3">
    <name type="scientific">Dactylellina haptotyla (strain CBS 200.50)</name>
    <name type="common">Nematode-trapping fungus</name>
    <name type="synonym">Monacrosporium haptotylum</name>
    <dbReference type="NCBI Taxonomy" id="1284197"/>
    <lineage>
        <taxon>Eukaryota</taxon>
        <taxon>Fungi</taxon>
        <taxon>Dikarya</taxon>
        <taxon>Ascomycota</taxon>
        <taxon>Pezizomycotina</taxon>
        <taxon>Orbiliomycetes</taxon>
        <taxon>Orbiliales</taxon>
        <taxon>Orbiliaceae</taxon>
        <taxon>Dactylellina</taxon>
    </lineage>
</organism>
<dbReference type="HOGENOM" id="CLU_797002_0_0_1"/>
<feature type="region of interest" description="Disordered" evidence="1">
    <location>
        <begin position="160"/>
        <end position="287"/>
    </location>
</feature>
<name>S8C203_DACHA</name>
<comment type="caution">
    <text evidence="2">The sequence shown here is derived from an EMBL/GenBank/DDBJ whole genome shotgun (WGS) entry which is preliminary data.</text>
</comment>
<keyword evidence="3" id="KW-1185">Reference proteome</keyword>
<reference evidence="2 3" key="1">
    <citation type="journal article" date="2013" name="PLoS Genet.">
        <title>Genomic mechanisms accounting for the adaptation to parasitism in nematode-trapping fungi.</title>
        <authorList>
            <person name="Meerupati T."/>
            <person name="Andersson K.M."/>
            <person name="Friman E."/>
            <person name="Kumar D."/>
            <person name="Tunlid A."/>
            <person name="Ahren D."/>
        </authorList>
    </citation>
    <scope>NUCLEOTIDE SEQUENCE [LARGE SCALE GENOMIC DNA]</scope>
    <source>
        <strain evidence="2 3">CBS 200.50</strain>
    </source>
</reference>
<sequence length="371" mass="40149">MLSSLKEAESLPAPPPPEFKPSLTVYAHKIATQITEVRSLLTSSLAHIAEDRGALHKTIEDTRSLINGHELNNTKFGNITAAIGGTVNELKPAISSLEQSLASGDTNRTLLHDEIAALTNKMDTQDTLLRELVGDLKDMAEAQKDTLLVLGSILKQQQRLQNPPQPIAQPSETQNLPVAEDPLPPPAAADQEPVLSDIETENSIDVVNDTPTTAKKPGKAIGKPNQTQSEPSQSQKPPAPVNKGRVLRSAKRQRSISLGLVVEATPSQTSVQPSTRNPPRNQQLEPSVSESMIVEFSPDDMSVQSAQNTQVGSIDEDEIKSEENSERGFTFFSPVNEPAIREPVTPEPRSKKRILAGPATQEAWERDSSAS</sequence>
<protein>
    <submittedName>
        <fullName evidence="2">Uncharacterized protein</fullName>
    </submittedName>
</protein>
<feature type="compositionally biased region" description="Polar residues" evidence="1">
    <location>
        <begin position="224"/>
        <end position="236"/>
    </location>
</feature>
<evidence type="ECO:0000313" key="3">
    <source>
        <dbReference type="Proteomes" id="UP000015100"/>
    </source>
</evidence>
<dbReference type="EMBL" id="AQGS01000003">
    <property type="protein sequence ID" value="EPS45778.1"/>
    <property type="molecule type" value="Genomic_DNA"/>
</dbReference>
<feature type="compositionally biased region" description="Polar residues" evidence="1">
    <location>
        <begin position="302"/>
        <end position="312"/>
    </location>
</feature>
<feature type="compositionally biased region" description="Polar residues" evidence="1">
    <location>
        <begin position="265"/>
        <end position="287"/>
    </location>
</feature>
<dbReference type="OrthoDB" id="5380071at2759"/>
<feature type="compositionally biased region" description="Basic residues" evidence="1">
    <location>
        <begin position="245"/>
        <end position="254"/>
    </location>
</feature>
<gene>
    <name evidence="2" type="ORF">H072_236</name>
</gene>
<reference evidence="3" key="2">
    <citation type="submission" date="2013-04" db="EMBL/GenBank/DDBJ databases">
        <title>Genomic mechanisms accounting for the adaptation to parasitism in nematode-trapping fungi.</title>
        <authorList>
            <person name="Ahren D.G."/>
        </authorList>
    </citation>
    <scope>NUCLEOTIDE SEQUENCE [LARGE SCALE GENOMIC DNA]</scope>
    <source>
        <strain evidence="3">CBS 200.50</strain>
    </source>
</reference>
<dbReference type="OMA" id="GHELNNT"/>
<evidence type="ECO:0000313" key="2">
    <source>
        <dbReference type="EMBL" id="EPS45778.1"/>
    </source>
</evidence>
<feature type="region of interest" description="Disordered" evidence="1">
    <location>
        <begin position="301"/>
        <end position="371"/>
    </location>
</feature>
<feature type="compositionally biased region" description="Polar residues" evidence="1">
    <location>
        <begin position="201"/>
        <end position="213"/>
    </location>
</feature>
<feature type="compositionally biased region" description="Polar residues" evidence="1">
    <location>
        <begin position="160"/>
        <end position="175"/>
    </location>
</feature>
<dbReference type="Proteomes" id="UP000015100">
    <property type="component" value="Unassembled WGS sequence"/>
</dbReference>
<accession>S8C203</accession>
<evidence type="ECO:0000256" key="1">
    <source>
        <dbReference type="SAM" id="MobiDB-lite"/>
    </source>
</evidence>